<evidence type="ECO:0008006" key="4">
    <source>
        <dbReference type="Google" id="ProtNLM"/>
    </source>
</evidence>
<protein>
    <recommendedName>
        <fullName evidence="4">Integral membrane protein</fullName>
    </recommendedName>
</protein>
<keyword evidence="3" id="KW-1185">Reference proteome</keyword>
<evidence type="ECO:0000313" key="3">
    <source>
        <dbReference type="Proteomes" id="UP000624183"/>
    </source>
</evidence>
<feature type="transmembrane region" description="Helical" evidence="1">
    <location>
        <begin position="34"/>
        <end position="58"/>
    </location>
</feature>
<name>A0ABQ3BPD2_9ACTN</name>
<evidence type="ECO:0000256" key="1">
    <source>
        <dbReference type="SAM" id="Phobius"/>
    </source>
</evidence>
<feature type="transmembrane region" description="Helical" evidence="1">
    <location>
        <begin position="93"/>
        <end position="112"/>
    </location>
</feature>
<keyword evidence="1" id="KW-0472">Membrane</keyword>
<reference evidence="3" key="1">
    <citation type="journal article" date="2019" name="Int. J. Syst. Evol. Microbiol.">
        <title>The Global Catalogue of Microorganisms (GCM) 10K type strain sequencing project: providing services to taxonomists for standard genome sequencing and annotation.</title>
        <authorList>
            <consortium name="The Broad Institute Genomics Platform"/>
            <consortium name="The Broad Institute Genome Sequencing Center for Infectious Disease"/>
            <person name="Wu L."/>
            <person name="Ma J."/>
        </authorList>
    </citation>
    <scope>NUCLEOTIDE SEQUENCE [LARGE SCALE GENOMIC DNA]</scope>
    <source>
        <strain evidence="3">JCM 4602</strain>
    </source>
</reference>
<dbReference type="EMBL" id="BMUW01000004">
    <property type="protein sequence ID" value="GGZ53129.1"/>
    <property type="molecule type" value="Genomic_DNA"/>
</dbReference>
<accession>A0ABQ3BPD2</accession>
<evidence type="ECO:0000313" key="2">
    <source>
        <dbReference type="EMBL" id="GGZ53129.1"/>
    </source>
</evidence>
<dbReference type="Proteomes" id="UP000624183">
    <property type="component" value="Unassembled WGS sequence"/>
</dbReference>
<keyword evidence="1" id="KW-0812">Transmembrane</keyword>
<sequence length="167" mass="16417">MTATGLSLAGVAVALVIMWANFRPWWKGTRDPKALMPFGAGWLLGALATVCVGGALGWGAAGIAGLLSKGGNTAVGSLVGTGPAALASTRMGSLTPAGGIVVCIVLAGVILLHRASGKLDRRRIIGGIATGAVLGVLPGVATQLAWLPETANLVGAWGADLGSKVGA</sequence>
<gene>
    <name evidence="2" type="ORF">GCM10010328_29930</name>
</gene>
<organism evidence="2 3">
    <name type="scientific">Streptomyces rubiginosohelvolus</name>
    <dbReference type="NCBI Taxonomy" id="67362"/>
    <lineage>
        <taxon>Bacteria</taxon>
        <taxon>Bacillati</taxon>
        <taxon>Actinomycetota</taxon>
        <taxon>Actinomycetes</taxon>
        <taxon>Kitasatosporales</taxon>
        <taxon>Streptomycetaceae</taxon>
        <taxon>Streptomyces</taxon>
    </lineage>
</organism>
<comment type="caution">
    <text evidence="2">The sequence shown here is derived from an EMBL/GenBank/DDBJ whole genome shotgun (WGS) entry which is preliminary data.</text>
</comment>
<feature type="transmembrane region" description="Helical" evidence="1">
    <location>
        <begin position="6"/>
        <end position="22"/>
    </location>
</feature>
<feature type="transmembrane region" description="Helical" evidence="1">
    <location>
        <begin position="124"/>
        <end position="146"/>
    </location>
</feature>
<proteinExistence type="predicted"/>
<keyword evidence="1" id="KW-1133">Transmembrane helix</keyword>